<comment type="subcellular location">
    <subcellularLocation>
        <location evidence="1">Cell membrane</location>
    </subcellularLocation>
</comment>
<dbReference type="AlphaFoldDB" id="A0A9D2NJ92"/>
<dbReference type="InterPro" id="IPR005899">
    <property type="entry name" value="Na_pump_deCOase"/>
</dbReference>
<sequence length="260" mass="27260">MKRKLLTLGMALICVFSMTACSGADDASANAENLYGITQDSAADYADQVINSIQTIVAQGMQEQYASDTVISSALDSWESALEDIGEVQSISGHEVSANADGVTIDVHVDGSSHDANIVIMLDEELMLSSITTNVEYSFGEMMQNAALNTVLGMGTVFTILILICLIIYCFNFIPKIQAAFSGGKKEPEAKKEAAPVAAAAPAPVPAAPAAPAAQNPMDDYELVAVIAAAIAASEGAPSPEGFVVRSIRRVPGSRWKANK</sequence>
<evidence type="ECO:0000256" key="5">
    <source>
        <dbReference type="ARBA" id="ARBA00023136"/>
    </source>
</evidence>
<evidence type="ECO:0000256" key="6">
    <source>
        <dbReference type="SAM" id="Phobius"/>
    </source>
</evidence>
<dbReference type="GO" id="GO:0036376">
    <property type="term" value="P:sodium ion export across plasma membrane"/>
    <property type="evidence" value="ECO:0007669"/>
    <property type="project" value="InterPro"/>
</dbReference>
<evidence type="ECO:0000313" key="8">
    <source>
        <dbReference type="EMBL" id="HJC24940.1"/>
    </source>
</evidence>
<feature type="transmembrane region" description="Helical" evidence="6">
    <location>
        <begin position="151"/>
        <end position="171"/>
    </location>
</feature>
<evidence type="ECO:0000313" key="9">
    <source>
        <dbReference type="Proteomes" id="UP000823891"/>
    </source>
</evidence>
<keyword evidence="5 6" id="KW-0472">Membrane</keyword>
<feature type="chain" id="PRO_5039302575" evidence="7">
    <location>
        <begin position="21"/>
        <end position="260"/>
    </location>
</feature>
<keyword evidence="3 6" id="KW-0812">Transmembrane</keyword>
<dbReference type="GO" id="GO:0015081">
    <property type="term" value="F:sodium ion transmembrane transporter activity"/>
    <property type="evidence" value="ECO:0007669"/>
    <property type="project" value="InterPro"/>
</dbReference>
<keyword evidence="7" id="KW-0732">Signal</keyword>
<reference evidence="8" key="2">
    <citation type="submission" date="2021-04" db="EMBL/GenBank/DDBJ databases">
        <authorList>
            <person name="Gilroy R."/>
        </authorList>
    </citation>
    <scope>NUCLEOTIDE SEQUENCE</scope>
    <source>
        <strain evidence="8">USAMLcec2-132</strain>
    </source>
</reference>
<dbReference type="Pfam" id="PF04277">
    <property type="entry name" value="OAD_gamma"/>
    <property type="match status" value="1"/>
</dbReference>
<evidence type="ECO:0000256" key="4">
    <source>
        <dbReference type="ARBA" id="ARBA00022989"/>
    </source>
</evidence>
<keyword evidence="4 6" id="KW-1133">Transmembrane helix</keyword>
<evidence type="ECO:0000256" key="7">
    <source>
        <dbReference type="SAM" id="SignalP"/>
    </source>
</evidence>
<feature type="signal peptide" evidence="7">
    <location>
        <begin position="1"/>
        <end position="20"/>
    </location>
</feature>
<accession>A0A9D2NJ92</accession>
<dbReference type="Proteomes" id="UP000823891">
    <property type="component" value="Unassembled WGS sequence"/>
</dbReference>
<keyword evidence="2" id="KW-1003">Cell membrane</keyword>
<gene>
    <name evidence="8" type="ORF">H9761_14760</name>
</gene>
<reference evidence="8" key="1">
    <citation type="journal article" date="2021" name="PeerJ">
        <title>Extensive microbial diversity within the chicken gut microbiome revealed by metagenomics and culture.</title>
        <authorList>
            <person name="Gilroy R."/>
            <person name="Ravi A."/>
            <person name="Getino M."/>
            <person name="Pursley I."/>
            <person name="Horton D.L."/>
            <person name="Alikhan N.F."/>
            <person name="Baker D."/>
            <person name="Gharbi K."/>
            <person name="Hall N."/>
            <person name="Watson M."/>
            <person name="Adriaenssens E.M."/>
            <person name="Foster-Nyarko E."/>
            <person name="Jarju S."/>
            <person name="Secka A."/>
            <person name="Antonio M."/>
            <person name="Oren A."/>
            <person name="Chaudhuri R.R."/>
            <person name="La Ragione R."/>
            <person name="Hildebrand F."/>
            <person name="Pallen M.J."/>
        </authorList>
    </citation>
    <scope>NUCLEOTIDE SEQUENCE</scope>
    <source>
        <strain evidence="8">USAMLcec2-132</strain>
    </source>
</reference>
<name>A0A9D2NJ92_9FIRM</name>
<protein>
    <submittedName>
        <fullName evidence="8">OadG family protein</fullName>
    </submittedName>
</protein>
<dbReference type="EMBL" id="DWWS01000050">
    <property type="protein sequence ID" value="HJC24940.1"/>
    <property type="molecule type" value="Genomic_DNA"/>
</dbReference>
<dbReference type="GO" id="GO:0005886">
    <property type="term" value="C:plasma membrane"/>
    <property type="evidence" value="ECO:0007669"/>
    <property type="project" value="UniProtKB-SubCell"/>
</dbReference>
<proteinExistence type="predicted"/>
<evidence type="ECO:0000256" key="3">
    <source>
        <dbReference type="ARBA" id="ARBA00022692"/>
    </source>
</evidence>
<evidence type="ECO:0000256" key="1">
    <source>
        <dbReference type="ARBA" id="ARBA00004236"/>
    </source>
</evidence>
<organism evidence="8 9">
    <name type="scientific">Candidatus Eisenbergiella merdavium</name>
    <dbReference type="NCBI Taxonomy" id="2838551"/>
    <lineage>
        <taxon>Bacteria</taxon>
        <taxon>Bacillati</taxon>
        <taxon>Bacillota</taxon>
        <taxon>Clostridia</taxon>
        <taxon>Lachnospirales</taxon>
        <taxon>Lachnospiraceae</taxon>
        <taxon>Eisenbergiella</taxon>
    </lineage>
</organism>
<dbReference type="PROSITE" id="PS51257">
    <property type="entry name" value="PROKAR_LIPOPROTEIN"/>
    <property type="match status" value="1"/>
</dbReference>
<evidence type="ECO:0000256" key="2">
    <source>
        <dbReference type="ARBA" id="ARBA00022475"/>
    </source>
</evidence>
<comment type="caution">
    <text evidence="8">The sequence shown here is derived from an EMBL/GenBank/DDBJ whole genome shotgun (WGS) entry which is preliminary data.</text>
</comment>
<dbReference type="NCBIfam" id="TIGR01195">
    <property type="entry name" value="oadG_fam"/>
    <property type="match status" value="1"/>
</dbReference>